<name>A0A0U3GIH0_9CREN</name>
<dbReference type="PANTHER" id="PTHR34075:SF5">
    <property type="entry name" value="BLR3430 PROTEIN"/>
    <property type="match status" value="1"/>
</dbReference>
<dbReference type="EMBL" id="CP013694">
    <property type="protein sequence ID" value="ALU29925.1"/>
    <property type="molecule type" value="Genomic_DNA"/>
</dbReference>
<dbReference type="SUPFAM" id="SSF50249">
    <property type="entry name" value="Nucleic acid-binding proteins"/>
    <property type="match status" value="1"/>
</dbReference>
<proteinExistence type="predicted"/>
<dbReference type="OMA" id="QEMFREE"/>
<dbReference type="InterPro" id="IPR052513">
    <property type="entry name" value="Thioester_dehydratase-like"/>
</dbReference>
<evidence type="ECO:0000259" key="1">
    <source>
        <dbReference type="Pfam" id="PF12172"/>
    </source>
</evidence>
<dbReference type="Proteomes" id="UP000060043">
    <property type="component" value="Chromosome"/>
</dbReference>
<evidence type="ECO:0000313" key="5">
    <source>
        <dbReference type="Proteomes" id="UP000065473"/>
    </source>
</evidence>
<feature type="domain" description="ChsH2 rubredoxin-like zinc ribbon" evidence="1">
    <location>
        <begin position="14"/>
        <end position="46"/>
    </location>
</feature>
<accession>A0A0U3GIH0</accession>
<gene>
    <name evidence="2" type="ORF">ATY89_08225</name>
    <name evidence="3" type="ORF">ATZ20_11245</name>
</gene>
<dbReference type="PANTHER" id="PTHR34075">
    <property type="entry name" value="BLR3430 PROTEIN"/>
    <property type="match status" value="1"/>
</dbReference>
<dbReference type="OrthoDB" id="9573at2157"/>
<dbReference type="AlphaFoldDB" id="A0A0U3GIH0"/>
<evidence type="ECO:0000313" key="2">
    <source>
        <dbReference type="EMBL" id="ALU29925.1"/>
    </source>
</evidence>
<dbReference type="EMBL" id="CP013695">
    <property type="protein sequence ID" value="ALU32667.1"/>
    <property type="molecule type" value="Genomic_DNA"/>
</dbReference>
<protein>
    <submittedName>
        <fullName evidence="2">Nucleic acid-binding protein</fullName>
    </submittedName>
</protein>
<dbReference type="InterPro" id="IPR012340">
    <property type="entry name" value="NA-bd_OB-fold"/>
</dbReference>
<dbReference type="STRING" id="1435377.SUSAZ_09060"/>
<evidence type="ECO:0000313" key="3">
    <source>
        <dbReference type="EMBL" id="ALU32667.1"/>
    </source>
</evidence>
<organism evidence="2 5">
    <name type="scientific">Sulfolobus acidocaldarius</name>
    <dbReference type="NCBI Taxonomy" id="2285"/>
    <lineage>
        <taxon>Archaea</taxon>
        <taxon>Thermoproteota</taxon>
        <taxon>Thermoprotei</taxon>
        <taxon>Sulfolobales</taxon>
        <taxon>Sulfolobaceae</taxon>
        <taxon>Sulfolobus</taxon>
    </lineage>
</organism>
<dbReference type="Proteomes" id="UP000065473">
    <property type="component" value="Chromosome"/>
</dbReference>
<sequence length="114" mass="13793">MFEEIKKKYQEMFREEKLPYLKCTRCGHSFYYPRDYCPKCRSRELEVKESRGIGSVFSVTKFRDRDNKEVYYGIVELEEGFRLYTNFLVPVEIGDKVRVKFLGKESKVPYFEKI</sequence>
<dbReference type="InterPro" id="IPR022002">
    <property type="entry name" value="ChsH2_Znr"/>
</dbReference>
<dbReference type="Gene3D" id="6.10.30.10">
    <property type="match status" value="1"/>
</dbReference>
<dbReference type="Pfam" id="PF12172">
    <property type="entry name" value="zf-ChsH2"/>
    <property type="match status" value="1"/>
</dbReference>
<dbReference type="RefSeq" id="WP_011278774.1">
    <property type="nucleotide sequence ID" value="NZ_BHWZ01000005.1"/>
</dbReference>
<evidence type="ECO:0000313" key="4">
    <source>
        <dbReference type="Proteomes" id="UP000060043"/>
    </source>
</evidence>
<dbReference type="PaxDb" id="1435377-SUSAZ_09060"/>
<reference evidence="4 5" key="1">
    <citation type="submission" date="2015-12" db="EMBL/GenBank/DDBJ databases">
        <title>A stable core within a dynamic pangenome in Sulfolobus acidocaldarius.</title>
        <authorList>
            <person name="Anderson R."/>
            <person name="Kouris A."/>
            <person name="Seward C."/>
            <person name="Campbell K."/>
            <person name="Whitaker R."/>
        </authorList>
    </citation>
    <scope>NUCLEOTIDE SEQUENCE [LARGE SCALE GENOMIC DNA]</scope>
    <source>
        <strain evidence="2 5">GG12-C01-09</strain>
        <strain evidence="3 4">NG05B_CO5_07</strain>
    </source>
</reference>
<dbReference type="GeneID" id="14552482"/>